<evidence type="ECO:0000313" key="1">
    <source>
        <dbReference type="EMBL" id="KAK9889457.1"/>
    </source>
</evidence>
<sequence length="53" mass="6468">ELDQMIYYGQEKLCRVKRRYESIQDVKETQHSLRNLYNAVNEVATSKWRRHPS</sequence>
<keyword evidence="2" id="KW-1185">Reference proteome</keyword>
<dbReference type="EMBL" id="JARQZJ010000122">
    <property type="protein sequence ID" value="KAK9889457.1"/>
    <property type="molecule type" value="Genomic_DNA"/>
</dbReference>
<dbReference type="AlphaFoldDB" id="A0AAW1VAT7"/>
<feature type="non-terminal residue" evidence="1">
    <location>
        <position position="1"/>
    </location>
</feature>
<reference evidence="1 2" key="1">
    <citation type="submission" date="2023-03" db="EMBL/GenBank/DDBJ databases">
        <title>Genome insight into feeding habits of ladybird beetles.</title>
        <authorList>
            <person name="Li H.-S."/>
            <person name="Huang Y.-H."/>
            <person name="Pang H."/>
        </authorList>
    </citation>
    <scope>NUCLEOTIDE SEQUENCE [LARGE SCALE GENOMIC DNA]</scope>
    <source>
        <strain evidence="1">SYSU_2023b</strain>
        <tissue evidence="1">Whole body</tissue>
    </source>
</reference>
<proteinExistence type="predicted"/>
<dbReference type="Proteomes" id="UP001431783">
    <property type="component" value="Unassembled WGS sequence"/>
</dbReference>
<protein>
    <submittedName>
        <fullName evidence="1">Uncharacterized protein</fullName>
    </submittedName>
</protein>
<accession>A0AAW1VAT7</accession>
<gene>
    <name evidence="1" type="ORF">WA026_004728</name>
</gene>
<evidence type="ECO:0000313" key="2">
    <source>
        <dbReference type="Proteomes" id="UP001431783"/>
    </source>
</evidence>
<organism evidence="1 2">
    <name type="scientific">Henosepilachna vigintioctopunctata</name>
    <dbReference type="NCBI Taxonomy" id="420089"/>
    <lineage>
        <taxon>Eukaryota</taxon>
        <taxon>Metazoa</taxon>
        <taxon>Ecdysozoa</taxon>
        <taxon>Arthropoda</taxon>
        <taxon>Hexapoda</taxon>
        <taxon>Insecta</taxon>
        <taxon>Pterygota</taxon>
        <taxon>Neoptera</taxon>
        <taxon>Endopterygota</taxon>
        <taxon>Coleoptera</taxon>
        <taxon>Polyphaga</taxon>
        <taxon>Cucujiformia</taxon>
        <taxon>Coccinelloidea</taxon>
        <taxon>Coccinellidae</taxon>
        <taxon>Epilachninae</taxon>
        <taxon>Epilachnini</taxon>
        <taxon>Henosepilachna</taxon>
    </lineage>
</organism>
<name>A0AAW1VAT7_9CUCU</name>
<comment type="caution">
    <text evidence="1">The sequence shown here is derived from an EMBL/GenBank/DDBJ whole genome shotgun (WGS) entry which is preliminary data.</text>
</comment>